<keyword evidence="3 8" id="KW-0812">Transmembrane</keyword>
<reference evidence="9 10" key="1">
    <citation type="journal article" date="2019" name="Sci. Rep.">
        <title>Nanopore sequencing improves the draft genome of the human pathogenic amoeba Naegleria fowleri.</title>
        <authorList>
            <person name="Liechti N."/>
            <person name="Schurch N."/>
            <person name="Bruggmann R."/>
            <person name="Wittwer M."/>
        </authorList>
    </citation>
    <scope>NUCLEOTIDE SEQUENCE [LARGE SCALE GENOMIC DNA]</scope>
    <source>
        <strain evidence="9 10">ATCC 30894</strain>
    </source>
</reference>
<dbReference type="PANTHER" id="PTHR12385">
    <property type="entry name" value="CHOLINE TRANSPORTER-LIKE (SLC FAMILY 44)"/>
    <property type="match status" value="1"/>
</dbReference>
<protein>
    <submittedName>
        <fullName evidence="9">Uncharacterized protein</fullName>
    </submittedName>
</protein>
<dbReference type="Pfam" id="PF04515">
    <property type="entry name" value="Choline_transpo"/>
    <property type="match status" value="1"/>
</dbReference>
<feature type="transmembrane region" description="Helical" evidence="8">
    <location>
        <begin position="629"/>
        <end position="655"/>
    </location>
</feature>
<feature type="transmembrane region" description="Helical" evidence="8">
    <location>
        <begin position="980"/>
        <end position="1001"/>
    </location>
</feature>
<keyword evidence="10" id="KW-1185">Reference proteome</keyword>
<feature type="transmembrane region" description="Helical" evidence="8">
    <location>
        <begin position="782"/>
        <end position="808"/>
    </location>
</feature>
<dbReference type="OrthoDB" id="10256464at2759"/>
<feature type="transmembrane region" description="Helical" evidence="8">
    <location>
        <begin position="712"/>
        <end position="736"/>
    </location>
</feature>
<dbReference type="Proteomes" id="UP000444721">
    <property type="component" value="Unassembled WGS sequence"/>
</dbReference>
<evidence type="ECO:0000256" key="3">
    <source>
        <dbReference type="ARBA" id="ARBA00022692"/>
    </source>
</evidence>
<dbReference type="AlphaFoldDB" id="A0A6A5C6J1"/>
<keyword evidence="6" id="KW-0325">Glycoprotein</keyword>
<feature type="transmembrane region" description="Helical" evidence="8">
    <location>
        <begin position="876"/>
        <end position="893"/>
    </location>
</feature>
<feature type="compositionally biased region" description="Low complexity" evidence="7">
    <location>
        <begin position="1"/>
        <end position="22"/>
    </location>
</feature>
<keyword evidence="5 8" id="KW-0472">Membrane</keyword>
<evidence type="ECO:0000313" key="10">
    <source>
        <dbReference type="Proteomes" id="UP000444721"/>
    </source>
</evidence>
<gene>
    <name evidence="9" type="ORF">FDP41_010441</name>
</gene>
<feature type="transmembrane region" description="Helical" evidence="8">
    <location>
        <begin position="529"/>
        <end position="550"/>
    </location>
</feature>
<sequence>MTKPTKPSSTPTNNNNTQQPPTSMYPNVEEATIELVESKPPSSSVSNNQGKPSSKKTNNHNNNHNKNNNKNNTKQQQHDFDSDSDEESLIGGKKSATVERVTLTKQYIYEFHQHRPCRDFLFLLLFIAFCLGMIMIAFQAVVKRREYINSLINGSDGEMKRDSTNSYKASVFDILNNNQHTDSVNNVNGFFSSFAPSWREMKRLYFPTDFLGRVCGVDYTSQDQSVETLEIEQRAMLLADALVNRNYWKEDLSSRRYLWIVNEKYLFSALESTNVHSLNASTELYENWIKFGGVCVESCPSGVTTVSNAKFNKNNEPTEIQDEFSSQSSESVSLISDQCPPSLRQTIVEKVSQQVQTGNTTTEKVTYSKKEICASKRYLFSDDGGKPEARFFEVTTEREHLSLMGRCIPLLKTSKAPTDTSPVDIQQLYAQQKETVANLMQHISSLSPVSYFSNTISPYLESLPTLSNIENMIDVKQVSGLVPSFLEKFMIQSIMTLYNSWKIILIAVAITTGVSFICVVLLRVLAKPLIYGTVGLLMIGWFSLSIILLVEGSSNLHFSTSSSKTEQLVSYLSDLSWEKSLYIGCGVLLLLSNLLFTFLFWTNWIKTLSRAVSIISESAMIITTVPQMFSLFPIVIFIIGLIFCFWWFFVVALLFTNELTSAGIVDASSLSSKVTNTVISANNGATVAERLQSLSNPTTFILTLQSHLLKGWFAYLLFGFFWVTQFLLSFVTIVVARVTSQFYFKFGNVSGTISRARRGESSSMLDNFEKTLMCLKLPVIQASLFVMFYNAGSVAVASLFVGLVKYLILVIKTTLSVMGYQQEKSSSSDQIQNQFALFRLVNYVRNNFFTRFIQQLLFALLRMLEKFMEFFARNALIHCAIFGTSFFHSSLSATKLMRKNITVIAVLEWITDWIMFCMKMVIAIISVCVAYMVIHSQDASFGELSQIVGKLSSAYNEQGQYGLFEVVFAGKEWLDVNRSFLLLVFVFLLSLMVSSLFITIFQTVIDTVLQCYLIDLEMYRKSGAYGDNNARISSAEMIQLMEKEKEKNYMWLEEDSM</sequence>
<feature type="region of interest" description="Disordered" evidence="7">
    <location>
        <begin position="1"/>
        <end position="91"/>
    </location>
</feature>
<dbReference type="VEuPathDB" id="AmoebaDB:NfTy_012190"/>
<dbReference type="InterPro" id="IPR007603">
    <property type="entry name" value="Choline_transptr-like"/>
</dbReference>
<comment type="similarity">
    <text evidence="2">Belongs to the CTL (choline transporter-like) family.</text>
</comment>
<dbReference type="GeneID" id="68117656"/>
<evidence type="ECO:0000256" key="7">
    <source>
        <dbReference type="SAM" id="MobiDB-lite"/>
    </source>
</evidence>
<dbReference type="RefSeq" id="XP_044568089.1">
    <property type="nucleotide sequence ID" value="XM_044700740.1"/>
</dbReference>
<feature type="transmembrane region" description="Helical" evidence="8">
    <location>
        <begin position="581"/>
        <end position="601"/>
    </location>
</feature>
<feature type="transmembrane region" description="Helical" evidence="8">
    <location>
        <begin position="120"/>
        <end position="142"/>
    </location>
</feature>
<dbReference type="EMBL" id="VFQX01000006">
    <property type="protein sequence ID" value="KAF0983376.1"/>
    <property type="molecule type" value="Genomic_DNA"/>
</dbReference>
<comment type="caution">
    <text evidence="9">The sequence shown here is derived from an EMBL/GenBank/DDBJ whole genome shotgun (WGS) entry which is preliminary data.</text>
</comment>
<evidence type="ECO:0000256" key="6">
    <source>
        <dbReference type="ARBA" id="ARBA00023180"/>
    </source>
</evidence>
<feature type="transmembrane region" description="Helical" evidence="8">
    <location>
        <begin position="913"/>
        <end position="934"/>
    </location>
</feature>
<proteinExistence type="inferred from homology"/>
<feature type="transmembrane region" description="Helical" evidence="8">
    <location>
        <begin position="501"/>
        <end position="522"/>
    </location>
</feature>
<feature type="compositionally biased region" description="Polar residues" evidence="7">
    <location>
        <begin position="40"/>
        <end position="52"/>
    </location>
</feature>
<dbReference type="GO" id="GO:0016020">
    <property type="term" value="C:membrane"/>
    <property type="evidence" value="ECO:0007669"/>
    <property type="project" value="UniProtKB-SubCell"/>
</dbReference>
<feature type="compositionally biased region" description="Low complexity" evidence="7">
    <location>
        <begin position="59"/>
        <end position="74"/>
    </location>
</feature>
<name>A0A6A5C6J1_NAEFO</name>
<organism evidence="9 10">
    <name type="scientific">Naegleria fowleri</name>
    <name type="common">Brain eating amoeba</name>
    <dbReference type="NCBI Taxonomy" id="5763"/>
    <lineage>
        <taxon>Eukaryota</taxon>
        <taxon>Discoba</taxon>
        <taxon>Heterolobosea</taxon>
        <taxon>Tetramitia</taxon>
        <taxon>Eutetramitia</taxon>
        <taxon>Vahlkampfiidae</taxon>
        <taxon>Naegleria</taxon>
    </lineage>
</organism>
<evidence type="ECO:0000256" key="4">
    <source>
        <dbReference type="ARBA" id="ARBA00022989"/>
    </source>
</evidence>
<evidence type="ECO:0000256" key="8">
    <source>
        <dbReference type="SAM" id="Phobius"/>
    </source>
</evidence>
<dbReference type="VEuPathDB" id="AmoebaDB:FDP41_010441"/>
<dbReference type="OMA" id="WITDWIM"/>
<evidence type="ECO:0000256" key="2">
    <source>
        <dbReference type="ARBA" id="ARBA00007168"/>
    </source>
</evidence>
<evidence type="ECO:0000313" key="9">
    <source>
        <dbReference type="EMBL" id="KAF0983376.1"/>
    </source>
</evidence>
<keyword evidence="4 8" id="KW-1133">Transmembrane helix</keyword>
<comment type="subcellular location">
    <subcellularLocation>
        <location evidence="1">Membrane</location>
        <topology evidence="1">Multi-pass membrane protein</topology>
    </subcellularLocation>
</comment>
<dbReference type="PANTHER" id="PTHR12385:SF14">
    <property type="entry name" value="CHOLINE TRANSPORTER-LIKE 2"/>
    <property type="match status" value="1"/>
</dbReference>
<dbReference type="GO" id="GO:0022857">
    <property type="term" value="F:transmembrane transporter activity"/>
    <property type="evidence" value="ECO:0007669"/>
    <property type="project" value="InterPro"/>
</dbReference>
<evidence type="ECO:0000256" key="5">
    <source>
        <dbReference type="ARBA" id="ARBA00023136"/>
    </source>
</evidence>
<evidence type="ECO:0000256" key="1">
    <source>
        <dbReference type="ARBA" id="ARBA00004141"/>
    </source>
</evidence>
<dbReference type="VEuPathDB" id="AmoebaDB:NF0127540"/>
<accession>A0A6A5C6J1</accession>